<evidence type="ECO:0000256" key="1">
    <source>
        <dbReference type="SAM" id="MobiDB-lite"/>
    </source>
</evidence>
<organism evidence="2 3">
    <name type="scientific">Chryseobacterium rhizosphaerae</name>
    <dbReference type="NCBI Taxonomy" id="395937"/>
    <lineage>
        <taxon>Bacteria</taxon>
        <taxon>Pseudomonadati</taxon>
        <taxon>Bacteroidota</taxon>
        <taxon>Flavobacteriia</taxon>
        <taxon>Flavobacteriales</taxon>
        <taxon>Weeksellaceae</taxon>
        <taxon>Chryseobacterium group</taxon>
        <taxon>Chryseobacterium</taxon>
    </lineage>
</organism>
<dbReference type="AlphaFoldDB" id="A0AAE3YB17"/>
<evidence type="ECO:0000313" key="2">
    <source>
        <dbReference type="EMBL" id="MDR6528309.1"/>
    </source>
</evidence>
<sequence>MKVSQILLLVSALQIISCKETHGNKNTPEPNSSPRREKIVTGQQIQKTKTEENPGQASVQETGSIWNGKYSGSFLRLKDETADPRAWGQIHLHIHGKSATLSIDSYVENVQKNLEIFSESKDELRLKDISDGKSLTLSKKSGTITMEGDLMESIVGISEKYEIEKLSDKTYDEVYNTVTSNSRYQ</sequence>
<accession>A0AAE3YB17</accession>
<protein>
    <submittedName>
        <fullName evidence="2">Uncharacterized protein</fullName>
    </submittedName>
</protein>
<gene>
    <name evidence="2" type="ORF">J2787_003728</name>
</gene>
<feature type="compositionally biased region" description="Polar residues" evidence="1">
    <location>
        <begin position="41"/>
        <end position="60"/>
    </location>
</feature>
<evidence type="ECO:0000313" key="3">
    <source>
        <dbReference type="Proteomes" id="UP001184861"/>
    </source>
</evidence>
<name>A0AAE3YB17_9FLAO</name>
<dbReference type="EMBL" id="JAVDQY010000004">
    <property type="protein sequence ID" value="MDR6528309.1"/>
    <property type="molecule type" value="Genomic_DNA"/>
</dbReference>
<feature type="region of interest" description="Disordered" evidence="1">
    <location>
        <begin position="21"/>
        <end position="60"/>
    </location>
</feature>
<feature type="compositionally biased region" description="Polar residues" evidence="1">
    <location>
        <begin position="24"/>
        <end position="33"/>
    </location>
</feature>
<proteinExistence type="predicted"/>
<comment type="caution">
    <text evidence="2">The sequence shown here is derived from an EMBL/GenBank/DDBJ whole genome shotgun (WGS) entry which is preliminary data.</text>
</comment>
<dbReference type="Proteomes" id="UP001184861">
    <property type="component" value="Unassembled WGS sequence"/>
</dbReference>
<reference evidence="2" key="1">
    <citation type="submission" date="2023-07" db="EMBL/GenBank/DDBJ databases">
        <title>Sorghum-associated microbial communities from plants grown in Nebraska, USA.</title>
        <authorList>
            <person name="Schachtman D."/>
        </authorList>
    </citation>
    <scope>NUCLEOTIDE SEQUENCE</scope>
    <source>
        <strain evidence="2">DS2360</strain>
    </source>
</reference>
<dbReference type="RefSeq" id="WP_309947576.1">
    <property type="nucleotide sequence ID" value="NZ_JAVDQY010000004.1"/>
</dbReference>